<dbReference type="OrthoDB" id="9798835at2"/>
<dbReference type="InterPro" id="IPR001845">
    <property type="entry name" value="HTH_ArsR_DNA-bd_dom"/>
</dbReference>
<dbReference type="AlphaFoldDB" id="A0A402CS12"/>
<dbReference type="Gene3D" id="1.10.10.10">
    <property type="entry name" value="Winged helix-like DNA-binding domain superfamily/Winged helix DNA-binding domain"/>
    <property type="match status" value="1"/>
</dbReference>
<dbReference type="InterPro" id="IPR036388">
    <property type="entry name" value="WH-like_DNA-bd_sf"/>
</dbReference>
<dbReference type="Proteomes" id="UP000287394">
    <property type="component" value="Chromosome"/>
</dbReference>
<dbReference type="RefSeq" id="WP_119320195.1">
    <property type="nucleotide sequence ID" value="NZ_AP025739.1"/>
</dbReference>
<dbReference type="KEGG" id="ccot:CCAX7_003030"/>
<protein>
    <submittedName>
        <fullName evidence="1">Uncharacterized protein</fullName>
    </submittedName>
</protein>
<dbReference type="EMBL" id="AP025739">
    <property type="protein sequence ID" value="BDI28252.1"/>
    <property type="molecule type" value="Genomic_DNA"/>
</dbReference>
<dbReference type="SMART" id="SM00418">
    <property type="entry name" value="HTH_ARSR"/>
    <property type="match status" value="1"/>
</dbReference>
<gene>
    <name evidence="1" type="ORF">CCAX7_003030</name>
</gene>
<dbReference type="GO" id="GO:0003700">
    <property type="term" value="F:DNA-binding transcription factor activity"/>
    <property type="evidence" value="ECO:0007669"/>
    <property type="project" value="InterPro"/>
</dbReference>
<evidence type="ECO:0000313" key="1">
    <source>
        <dbReference type="EMBL" id="BDI28252.1"/>
    </source>
</evidence>
<name>A0A402CS12_9BACT</name>
<dbReference type="PROSITE" id="PS50987">
    <property type="entry name" value="HTH_ARSR_2"/>
    <property type="match status" value="1"/>
</dbReference>
<proteinExistence type="predicted"/>
<dbReference type="InterPro" id="IPR036390">
    <property type="entry name" value="WH_DNA-bd_sf"/>
</dbReference>
<evidence type="ECO:0000313" key="2">
    <source>
        <dbReference type="Proteomes" id="UP000287394"/>
    </source>
</evidence>
<accession>A0A402CS12</accession>
<organism evidence="1 2">
    <name type="scientific">Capsulimonas corticalis</name>
    <dbReference type="NCBI Taxonomy" id="2219043"/>
    <lineage>
        <taxon>Bacteria</taxon>
        <taxon>Bacillati</taxon>
        <taxon>Armatimonadota</taxon>
        <taxon>Armatimonadia</taxon>
        <taxon>Capsulimonadales</taxon>
        <taxon>Capsulimonadaceae</taxon>
        <taxon>Capsulimonas</taxon>
    </lineage>
</organism>
<dbReference type="SUPFAM" id="SSF46785">
    <property type="entry name" value="Winged helix' DNA-binding domain"/>
    <property type="match status" value="1"/>
</dbReference>
<dbReference type="InterPro" id="IPR011991">
    <property type="entry name" value="ArsR-like_HTH"/>
</dbReference>
<reference evidence="1 2" key="1">
    <citation type="journal article" date="2019" name="Int. J. Syst. Evol. Microbiol.">
        <title>Capsulimonas corticalis gen. nov., sp. nov., an aerobic capsulated bacterium, of a novel bacterial order, Capsulimonadales ord. nov., of the class Armatimonadia of the phylum Armatimonadetes.</title>
        <authorList>
            <person name="Li J."/>
            <person name="Kudo C."/>
            <person name="Tonouchi A."/>
        </authorList>
    </citation>
    <scope>NUCLEOTIDE SEQUENCE [LARGE SCALE GENOMIC DNA]</scope>
    <source>
        <strain evidence="1 2">AX-7</strain>
    </source>
</reference>
<keyword evidence="2" id="KW-1185">Reference proteome</keyword>
<sequence>MTVTLQTVKPDLSAMFKALGDPTRLRIFEFLRGCGAPVAVEDSGDVRPLTGPTVGDICCHVTGNERVTSSISFHLKELRLAGLITMERRGKNMICAVSPEAIDLLGQYFLTKPDSSAPQCC</sequence>
<dbReference type="CDD" id="cd00090">
    <property type="entry name" value="HTH_ARSR"/>
    <property type="match status" value="1"/>
</dbReference>